<gene>
    <name evidence="1" type="ORF">ABT39_MTgene4819</name>
</gene>
<dbReference type="EMBL" id="LKAM01000006">
    <property type="protein sequence ID" value="KUM47825.1"/>
    <property type="molecule type" value="Genomic_DNA"/>
</dbReference>
<comment type="caution">
    <text evidence="1">The sequence shown here is derived from an EMBL/GenBank/DDBJ whole genome shotgun (WGS) entry which is preliminary data.</text>
</comment>
<protein>
    <submittedName>
        <fullName evidence="1">Uncharacterized protein</fullName>
    </submittedName>
</protein>
<organism evidence="1">
    <name type="scientific">Picea glauca</name>
    <name type="common">White spruce</name>
    <name type="synonym">Pinus glauca</name>
    <dbReference type="NCBI Taxonomy" id="3330"/>
    <lineage>
        <taxon>Eukaryota</taxon>
        <taxon>Viridiplantae</taxon>
        <taxon>Streptophyta</taxon>
        <taxon>Embryophyta</taxon>
        <taxon>Tracheophyta</taxon>
        <taxon>Spermatophyta</taxon>
        <taxon>Pinopsida</taxon>
        <taxon>Pinidae</taxon>
        <taxon>Conifers I</taxon>
        <taxon>Pinales</taxon>
        <taxon>Pinaceae</taxon>
        <taxon>Picea</taxon>
    </lineage>
</organism>
<dbReference type="AlphaFoldDB" id="A0A117NH50"/>
<geneLocation type="mitochondrion" evidence="1"/>
<reference evidence="1" key="1">
    <citation type="journal article" date="2015" name="Genome Biol. Evol.">
        <title>Organellar Genomes of White Spruce (Picea glauca): Assembly and Annotation.</title>
        <authorList>
            <person name="Jackman S.D."/>
            <person name="Warren R.L."/>
            <person name="Gibb E.A."/>
            <person name="Vandervalk B.P."/>
            <person name="Mohamadi H."/>
            <person name="Chu J."/>
            <person name="Raymond A."/>
            <person name="Pleasance S."/>
            <person name="Coope R."/>
            <person name="Wildung M.R."/>
            <person name="Ritland C.E."/>
            <person name="Bousquet J."/>
            <person name="Jones S.J."/>
            <person name="Bohlmann J."/>
            <person name="Birol I."/>
        </authorList>
    </citation>
    <scope>NUCLEOTIDE SEQUENCE [LARGE SCALE GENOMIC DNA]</scope>
    <source>
        <tissue evidence="1">Flushing bud</tissue>
    </source>
</reference>
<evidence type="ECO:0000313" key="1">
    <source>
        <dbReference type="EMBL" id="KUM47825.1"/>
    </source>
</evidence>
<proteinExistence type="predicted"/>
<keyword evidence="1" id="KW-0496">Mitochondrion</keyword>
<sequence>MICFSPHAIHCMDWIGLGSLPTTYFLQLPNLTRLSLPCLYILLDWRMNEELPGVRFKLVRRIGGIQLVKASWTEG</sequence>
<name>A0A117NH50_PICGL</name>
<accession>A0A117NH50</accession>